<dbReference type="Proteomes" id="UP000035265">
    <property type="component" value="Unassembled WGS sequence"/>
</dbReference>
<dbReference type="PATRIC" id="fig|264251.5.peg.4070"/>
<evidence type="ECO:0000313" key="2">
    <source>
        <dbReference type="Proteomes" id="UP000035265"/>
    </source>
</evidence>
<dbReference type="STRING" id="264251.FB00_20085"/>
<protein>
    <submittedName>
        <fullName evidence="1">Uncharacterized protein</fullName>
    </submittedName>
</protein>
<evidence type="ECO:0000313" key="1">
    <source>
        <dbReference type="EMBL" id="KLN32977.1"/>
    </source>
</evidence>
<proteinExistence type="predicted"/>
<gene>
    <name evidence="1" type="ORF">FB00_20085</name>
</gene>
<dbReference type="RefSeq" id="WP_047234615.1">
    <property type="nucleotide sequence ID" value="NZ_JNBQ01000052.1"/>
</dbReference>
<sequence length="142" mass="15845">MITHDEVMVRSAAADGAYPLLTLDEFFDGNEQEESLAPNQWGFGRPPLGEIVGRLRELERDGAVAWVRVQLHEETFEDSVEDVLAEGIAVCTTLDERVVDERLDAEELQYDAAFAGLVYDEEAFADVPAVPDGYRVLSIVWD</sequence>
<reference evidence="1 2" key="1">
    <citation type="submission" date="2014-05" db="EMBL/GenBank/DDBJ databases">
        <title>Cellulosimicrobium funkei U11 genome.</title>
        <authorList>
            <person name="Hu C."/>
            <person name="Gong Y."/>
            <person name="Wan W."/>
            <person name="Jiang M."/>
        </authorList>
    </citation>
    <scope>NUCLEOTIDE SEQUENCE [LARGE SCALE GENOMIC DNA]</scope>
    <source>
        <strain evidence="1 2">U11</strain>
    </source>
</reference>
<keyword evidence="2" id="KW-1185">Reference proteome</keyword>
<name>A0A0H2KYG1_9MICO</name>
<dbReference type="AlphaFoldDB" id="A0A0H2KYG1"/>
<accession>A0A0H2KYG1</accession>
<dbReference type="EMBL" id="JNBQ01000052">
    <property type="protein sequence ID" value="KLN32977.1"/>
    <property type="molecule type" value="Genomic_DNA"/>
</dbReference>
<comment type="caution">
    <text evidence="1">The sequence shown here is derived from an EMBL/GenBank/DDBJ whole genome shotgun (WGS) entry which is preliminary data.</text>
</comment>
<organism evidence="1 2">
    <name type="scientific">Cellulosimicrobium funkei</name>
    <dbReference type="NCBI Taxonomy" id="264251"/>
    <lineage>
        <taxon>Bacteria</taxon>
        <taxon>Bacillati</taxon>
        <taxon>Actinomycetota</taxon>
        <taxon>Actinomycetes</taxon>
        <taxon>Micrococcales</taxon>
        <taxon>Promicromonosporaceae</taxon>
        <taxon>Cellulosimicrobium</taxon>
    </lineage>
</organism>